<keyword evidence="4" id="KW-1185">Reference proteome</keyword>
<dbReference type="Gene3D" id="3.40.50.20">
    <property type="match status" value="1"/>
</dbReference>
<dbReference type="EMBL" id="SSHJ02000006">
    <property type="protein sequence ID" value="MFN0255853.1"/>
    <property type="molecule type" value="Genomic_DNA"/>
</dbReference>
<dbReference type="InterPro" id="IPR048764">
    <property type="entry name" value="PylC_N"/>
</dbReference>
<evidence type="ECO:0000256" key="1">
    <source>
        <dbReference type="PROSITE-ProRule" id="PRU00409"/>
    </source>
</evidence>
<reference evidence="3 4" key="1">
    <citation type="submission" date="2024-12" db="EMBL/GenBank/DDBJ databases">
        <authorList>
            <person name="Hu S."/>
        </authorList>
    </citation>
    <scope>NUCLEOTIDE SEQUENCE [LARGE SCALE GENOMIC DNA]</scope>
    <source>
        <strain evidence="3 4">THG-T11</strain>
    </source>
</reference>
<protein>
    <submittedName>
        <fullName evidence="3">ATP-grasp domain-containing protein</fullName>
    </submittedName>
</protein>
<feature type="domain" description="ATP-grasp" evidence="2">
    <location>
        <begin position="110"/>
        <end position="289"/>
    </location>
</feature>
<dbReference type="Pfam" id="PF21360">
    <property type="entry name" value="PylC-like_N"/>
    <property type="match status" value="1"/>
</dbReference>
<dbReference type="Proteomes" id="UP001517247">
    <property type="component" value="Unassembled WGS sequence"/>
</dbReference>
<dbReference type="Pfam" id="PF15632">
    <property type="entry name" value="ATPgrasp_Ter"/>
    <property type="match status" value="1"/>
</dbReference>
<dbReference type="NCBIfam" id="NF009402">
    <property type="entry name" value="PRK12767.1-1"/>
    <property type="match status" value="1"/>
</dbReference>
<dbReference type="Gene3D" id="3.30.470.20">
    <property type="entry name" value="ATP-grasp fold, B domain"/>
    <property type="match status" value="1"/>
</dbReference>
<sequence length="334" mass="37013">MYNIAVSGVGGGVGQSILKSLENSGYNIIALDGEVLAAGLYASKSSYLIPYANNPNYIASLLDIFEREKVDLFFPGLDAELMPLALNRDVFSKIGTTVVVSSPEVIEISDNKLQTYVKLTEAGVNVPTTVDAKDFSLDMINFPIIIKQKVGGARSKNIFLAKDEDEWNAVRTNILTNIDKYIVMEYIEGDEYTCGSVNLENMCKGVIVMKRVLRDGDTHKCFSVKDTVIEQSVRQVVETIKPFGACNVQLRVKNNVPYIFEINARCSGTTASRTLCGFNEPKMIADFLLKGVAPKYTIEEKTILRYWKEHVVGNDAIDNLKSTGHISQEYYSAL</sequence>
<dbReference type="RefSeq" id="WP_138722970.1">
    <property type="nucleotide sequence ID" value="NZ_SSHJ02000006.1"/>
</dbReference>
<accession>A0ABW9J5N6</accession>
<gene>
    <name evidence="3" type="ORF">E6A44_009745</name>
</gene>
<keyword evidence="1" id="KW-0067">ATP-binding</keyword>
<proteinExistence type="predicted"/>
<evidence type="ECO:0000313" key="4">
    <source>
        <dbReference type="Proteomes" id="UP001517247"/>
    </source>
</evidence>
<organism evidence="3 4">
    <name type="scientific">Pedobacter ureilyticus</name>
    <dbReference type="NCBI Taxonomy" id="1393051"/>
    <lineage>
        <taxon>Bacteria</taxon>
        <taxon>Pseudomonadati</taxon>
        <taxon>Bacteroidota</taxon>
        <taxon>Sphingobacteriia</taxon>
        <taxon>Sphingobacteriales</taxon>
        <taxon>Sphingobacteriaceae</taxon>
        <taxon>Pedobacter</taxon>
    </lineage>
</organism>
<dbReference type="PANTHER" id="PTHR21621:SF0">
    <property type="entry name" value="BETA-CITRYLGLUTAMATE SYNTHASE B-RELATED"/>
    <property type="match status" value="1"/>
</dbReference>
<dbReference type="PROSITE" id="PS50975">
    <property type="entry name" value="ATP_GRASP"/>
    <property type="match status" value="1"/>
</dbReference>
<evidence type="ECO:0000313" key="3">
    <source>
        <dbReference type="EMBL" id="MFN0255853.1"/>
    </source>
</evidence>
<dbReference type="SUPFAM" id="SSF56059">
    <property type="entry name" value="Glutathione synthetase ATP-binding domain-like"/>
    <property type="match status" value="1"/>
</dbReference>
<dbReference type="PANTHER" id="PTHR21621">
    <property type="entry name" value="RIBOSOMAL PROTEIN S6 MODIFICATION PROTEIN"/>
    <property type="match status" value="1"/>
</dbReference>
<evidence type="ECO:0000259" key="2">
    <source>
        <dbReference type="PROSITE" id="PS50975"/>
    </source>
</evidence>
<comment type="caution">
    <text evidence="3">The sequence shown here is derived from an EMBL/GenBank/DDBJ whole genome shotgun (WGS) entry which is preliminary data.</text>
</comment>
<keyword evidence="1" id="KW-0547">Nucleotide-binding</keyword>
<name>A0ABW9J5N6_9SPHI</name>
<dbReference type="InterPro" id="IPR036291">
    <property type="entry name" value="NAD(P)-bd_dom_sf"/>
</dbReference>
<dbReference type="SUPFAM" id="SSF51735">
    <property type="entry name" value="NAD(P)-binding Rossmann-fold domains"/>
    <property type="match status" value="1"/>
</dbReference>
<dbReference type="InterPro" id="IPR011761">
    <property type="entry name" value="ATP-grasp"/>
</dbReference>